<organism evidence="1 2">
    <name type="scientific">Pseudodesulfovibrio methanolicus</name>
    <dbReference type="NCBI Taxonomy" id="3126690"/>
    <lineage>
        <taxon>Bacteria</taxon>
        <taxon>Pseudomonadati</taxon>
        <taxon>Thermodesulfobacteriota</taxon>
        <taxon>Desulfovibrionia</taxon>
        <taxon>Desulfovibrionales</taxon>
        <taxon>Desulfovibrionaceae</taxon>
    </lineage>
</organism>
<dbReference type="Proteomes" id="UP001385389">
    <property type="component" value="Chromosome"/>
</dbReference>
<accession>A0ABZ2IUH2</accession>
<proteinExistence type="predicted"/>
<protein>
    <recommendedName>
        <fullName evidence="3">GNAT family N-acetyltransferase</fullName>
    </recommendedName>
</protein>
<reference evidence="1 2" key="1">
    <citation type="submission" date="2024-03" db="EMBL/GenBank/DDBJ databases">
        <title>Phenotype and Genome Characterization of a Sulfate-Reducing Bacterium Pseudodesulfovibrio sp. strain 5S69, isolated from Petroleum Reservoir in Tatarstan (Russia).</title>
        <authorList>
            <person name="Bidzhieva S.K."/>
            <person name="Kadnikov V."/>
            <person name="Tourova T.P."/>
            <person name="Samigullina S.R."/>
            <person name="Sokolova D.S."/>
            <person name="Poltaraus A.B."/>
            <person name="Avtukh A.N."/>
            <person name="Tereshina V.M."/>
            <person name="Mardanov A.V."/>
            <person name="Nazina T.N."/>
        </authorList>
    </citation>
    <scope>NUCLEOTIDE SEQUENCE [LARGE SCALE GENOMIC DNA]</scope>
    <source>
        <strain evidence="1 2">5S69</strain>
    </source>
</reference>
<name>A0ABZ2IUH2_9BACT</name>
<sequence length="73" mass="7868">MSESTRNTPPSGPVAACVPFSGLGQAMRAVEAVALFYVPRWEGAPAAMRLRSLYAGEYGYALQCRLCRETRAG</sequence>
<evidence type="ECO:0000313" key="2">
    <source>
        <dbReference type="Proteomes" id="UP001385389"/>
    </source>
</evidence>
<dbReference type="EMBL" id="CP146609">
    <property type="protein sequence ID" value="WWX22347.1"/>
    <property type="molecule type" value="Genomic_DNA"/>
</dbReference>
<gene>
    <name evidence="1" type="ORF">V8V93_18130</name>
</gene>
<keyword evidence="2" id="KW-1185">Reference proteome</keyword>
<dbReference type="RefSeq" id="WP_338668039.1">
    <property type="nucleotide sequence ID" value="NZ_CP146609.1"/>
</dbReference>
<evidence type="ECO:0008006" key="3">
    <source>
        <dbReference type="Google" id="ProtNLM"/>
    </source>
</evidence>
<evidence type="ECO:0000313" key="1">
    <source>
        <dbReference type="EMBL" id="WWX22347.1"/>
    </source>
</evidence>